<comment type="subcellular location">
    <subcellularLocation>
        <location evidence="11">Cell membrane</location>
        <topology evidence="11">Peripheral membrane protein</topology>
    </subcellularLocation>
    <subcellularLocation>
        <location evidence="2">Membrane</location>
    </subcellularLocation>
</comment>
<dbReference type="InterPro" id="IPR013785">
    <property type="entry name" value="Aldolase_TIM"/>
</dbReference>
<dbReference type="Gene3D" id="3.20.20.70">
    <property type="entry name" value="Aldolase class I"/>
    <property type="match status" value="1"/>
</dbReference>
<feature type="binding site" evidence="11">
    <location>
        <position position="290"/>
    </location>
    <ligand>
        <name>FMN</name>
        <dbReference type="ChEBI" id="CHEBI:58210"/>
    </ligand>
</feature>
<evidence type="ECO:0000256" key="9">
    <source>
        <dbReference type="ARBA" id="ARBA00023136"/>
    </source>
</evidence>
<keyword evidence="6 11" id="KW-0288">FMN</keyword>
<comment type="cofactor">
    <cofactor evidence="11">
        <name>FMN</name>
        <dbReference type="ChEBI" id="CHEBI:58210"/>
    </cofactor>
    <text evidence="11">Binds 1 FMN per subunit.</text>
</comment>
<name>A0A4D7C554_9SPHN</name>
<feature type="binding site" evidence="11">
    <location>
        <begin position="63"/>
        <end position="67"/>
    </location>
    <ligand>
        <name>FMN</name>
        <dbReference type="ChEBI" id="CHEBI:58210"/>
    </ligand>
</feature>
<comment type="catalytic activity">
    <reaction evidence="10 11">
        <text>(S)-dihydroorotate + a quinone = orotate + a quinol</text>
        <dbReference type="Rhea" id="RHEA:30187"/>
        <dbReference type="ChEBI" id="CHEBI:24646"/>
        <dbReference type="ChEBI" id="CHEBI:30839"/>
        <dbReference type="ChEBI" id="CHEBI:30864"/>
        <dbReference type="ChEBI" id="CHEBI:132124"/>
        <dbReference type="EC" id="1.3.5.2"/>
    </reaction>
</comment>
<keyword evidence="14" id="KW-1185">Reference proteome</keyword>
<dbReference type="InterPro" id="IPR001295">
    <property type="entry name" value="Dihydroorotate_DH_CS"/>
</dbReference>
<dbReference type="AlphaFoldDB" id="A0A4D7C554"/>
<organism evidence="13 14">
    <name type="scientific">Hankyongella ginsenosidimutans</name>
    <dbReference type="NCBI Taxonomy" id="1763828"/>
    <lineage>
        <taxon>Bacteria</taxon>
        <taxon>Pseudomonadati</taxon>
        <taxon>Pseudomonadota</taxon>
        <taxon>Alphaproteobacteria</taxon>
        <taxon>Sphingomonadales</taxon>
        <taxon>Sphingomonadaceae</taxon>
        <taxon>Hankyongella</taxon>
    </lineage>
</organism>
<accession>A0A4D7C554</accession>
<keyword evidence="7 11" id="KW-0665">Pyrimidine biosynthesis</keyword>
<dbReference type="HAMAP" id="MF_00225">
    <property type="entry name" value="DHO_dh_type2"/>
    <property type="match status" value="1"/>
</dbReference>
<evidence type="ECO:0000313" key="13">
    <source>
        <dbReference type="EMBL" id="QCI78700.1"/>
    </source>
</evidence>
<evidence type="ECO:0000256" key="1">
    <source>
        <dbReference type="ARBA" id="ARBA00003125"/>
    </source>
</evidence>
<dbReference type="UniPathway" id="UPA00070">
    <property type="reaction ID" value="UER00946"/>
</dbReference>
<feature type="binding site" evidence="11">
    <location>
        <position position="171"/>
    </location>
    <ligand>
        <name>FMN</name>
        <dbReference type="ChEBI" id="CHEBI:58210"/>
    </ligand>
</feature>
<feature type="binding site" evidence="11">
    <location>
        <begin position="311"/>
        <end position="312"/>
    </location>
    <ligand>
        <name>FMN</name>
        <dbReference type="ChEBI" id="CHEBI:58210"/>
    </ligand>
</feature>
<keyword evidence="8 11" id="KW-0560">Oxidoreductase</keyword>
<dbReference type="NCBIfam" id="NF003645">
    <property type="entry name" value="PRK05286.1-2"/>
    <property type="match status" value="1"/>
</dbReference>
<comment type="subunit">
    <text evidence="11">Monomer.</text>
</comment>
<comment type="pathway">
    <text evidence="3 11">Pyrimidine metabolism; UMP biosynthesis via de novo pathway; orotate from (S)-dihydroorotate (quinone route): step 1/1.</text>
</comment>
<evidence type="ECO:0000313" key="14">
    <source>
        <dbReference type="Proteomes" id="UP000298714"/>
    </source>
</evidence>
<feature type="binding site" evidence="11">
    <location>
        <position position="87"/>
    </location>
    <ligand>
        <name>FMN</name>
        <dbReference type="ChEBI" id="CHEBI:58210"/>
    </ligand>
</feature>
<dbReference type="SUPFAM" id="SSF51395">
    <property type="entry name" value="FMN-linked oxidoreductases"/>
    <property type="match status" value="1"/>
</dbReference>
<dbReference type="InterPro" id="IPR005720">
    <property type="entry name" value="Dihydroorotate_DH_cat"/>
</dbReference>
<evidence type="ECO:0000256" key="10">
    <source>
        <dbReference type="ARBA" id="ARBA00048639"/>
    </source>
</evidence>
<dbReference type="EMBL" id="CP039704">
    <property type="protein sequence ID" value="QCI78700.1"/>
    <property type="molecule type" value="Genomic_DNA"/>
</dbReference>
<evidence type="ECO:0000256" key="8">
    <source>
        <dbReference type="ARBA" id="ARBA00023002"/>
    </source>
</evidence>
<proteinExistence type="inferred from homology"/>
<dbReference type="CDD" id="cd04738">
    <property type="entry name" value="DHOD_2_like"/>
    <property type="match status" value="1"/>
</dbReference>
<evidence type="ECO:0000256" key="2">
    <source>
        <dbReference type="ARBA" id="ARBA00004370"/>
    </source>
</evidence>
<dbReference type="RefSeq" id="WP_222873463.1">
    <property type="nucleotide sequence ID" value="NZ_CP039704.1"/>
</dbReference>
<feature type="binding site" evidence="11">
    <location>
        <position position="140"/>
    </location>
    <ligand>
        <name>FMN</name>
        <dbReference type="ChEBI" id="CHEBI:58210"/>
    </ligand>
</feature>
<dbReference type="EC" id="1.3.5.2" evidence="11"/>
<dbReference type="NCBIfam" id="NF003652">
    <property type="entry name" value="PRK05286.2-5"/>
    <property type="match status" value="1"/>
</dbReference>
<feature type="binding site" evidence="11">
    <location>
        <position position="261"/>
    </location>
    <ligand>
        <name>FMN</name>
        <dbReference type="ChEBI" id="CHEBI:58210"/>
    </ligand>
</feature>
<dbReference type="KEGG" id="hgn:E6W36_00835"/>
<sequence length="349" mass="36534">MRLIAGLYPLLRPVLFALDPETAHDLTVRALSLLPRSRPGACDPRLAIDVLGQHFPNPIGLAAGFDKNAQTPDAMLALGFGFVECGTVTPLPQPGNPKPRMFRLVEDAGVINRLGFNNAGLAAAQARLKARPRAGIVGGNVGANKDSADRKADYAAGVAALAPHVDYLTINISSPNTPGLRALQSRDALTELVTQCQAARGEAQTPLLVKVAPDLTPADVEDIAEVALDRGVDGLIVSNTTITRPMTLRAAARAEVGGLSGAPLKPLALDMLRQFARATGGRLPLIGVGGIASGADVYERMRAGASLVQLYSALVYEGPGLAARMQRDLLALMDRDGVARLQDIVGADL</sequence>
<feature type="binding site" evidence="11">
    <location>
        <begin position="112"/>
        <end position="116"/>
    </location>
    <ligand>
        <name>substrate</name>
    </ligand>
</feature>
<feature type="binding site" evidence="11">
    <location>
        <position position="238"/>
    </location>
    <ligand>
        <name>FMN</name>
        <dbReference type="ChEBI" id="CHEBI:58210"/>
    </ligand>
</feature>
<dbReference type="GO" id="GO:0005886">
    <property type="term" value="C:plasma membrane"/>
    <property type="evidence" value="ECO:0007669"/>
    <property type="project" value="UniProtKB-SubCell"/>
</dbReference>
<evidence type="ECO:0000256" key="6">
    <source>
        <dbReference type="ARBA" id="ARBA00022643"/>
    </source>
</evidence>
<protein>
    <recommendedName>
        <fullName evidence="11">Dihydroorotate dehydrogenase (quinone)</fullName>
        <ecNumber evidence="11">1.3.5.2</ecNumber>
    </recommendedName>
    <alternativeName>
        <fullName evidence="11">DHOdehase</fullName>
        <shortName evidence="11">DHOD</shortName>
        <shortName evidence="11">DHODase</shortName>
    </alternativeName>
    <alternativeName>
        <fullName evidence="11">Dihydroorotate oxidase</fullName>
    </alternativeName>
</protein>
<dbReference type="NCBIfam" id="TIGR01036">
    <property type="entry name" value="pyrD_sub2"/>
    <property type="match status" value="1"/>
</dbReference>
<gene>
    <name evidence="11" type="primary">pyrD</name>
    <name evidence="13" type="ORF">E6W36_00835</name>
</gene>
<evidence type="ECO:0000256" key="11">
    <source>
        <dbReference type="HAMAP-Rule" id="MF_00225"/>
    </source>
</evidence>
<dbReference type="Proteomes" id="UP000298714">
    <property type="component" value="Chromosome"/>
</dbReference>
<feature type="active site" description="Nucleophile" evidence="11">
    <location>
        <position position="174"/>
    </location>
</feature>
<comment type="function">
    <text evidence="1 11">Catalyzes the conversion of dihydroorotate to orotate with quinone as electron acceptor.</text>
</comment>
<dbReference type="InterPro" id="IPR005719">
    <property type="entry name" value="Dihydroorotate_DH_2"/>
</dbReference>
<dbReference type="PANTHER" id="PTHR48109:SF4">
    <property type="entry name" value="DIHYDROOROTATE DEHYDROGENASE (QUINONE), MITOCHONDRIAL"/>
    <property type="match status" value="1"/>
</dbReference>
<dbReference type="PIRSF" id="PIRSF000164">
    <property type="entry name" value="DHO_oxidase"/>
    <property type="match status" value="1"/>
</dbReference>
<keyword evidence="9 11" id="KW-0472">Membrane</keyword>
<reference evidence="14" key="1">
    <citation type="submission" date="2019-04" db="EMBL/GenBank/DDBJ databases">
        <title>Complete genome sequence of Sphingomonas sp. W1-2-3.</title>
        <authorList>
            <person name="Im W.T."/>
        </authorList>
    </citation>
    <scope>NUCLEOTIDE SEQUENCE [LARGE SCALE GENOMIC DNA]</scope>
    <source>
        <strain evidence="14">W1-2-3</strain>
    </source>
</reference>
<evidence type="ECO:0000256" key="3">
    <source>
        <dbReference type="ARBA" id="ARBA00005161"/>
    </source>
</evidence>
<dbReference type="InterPro" id="IPR012135">
    <property type="entry name" value="Dihydroorotate_DH_1_2"/>
</dbReference>
<evidence type="ECO:0000256" key="7">
    <source>
        <dbReference type="ARBA" id="ARBA00022975"/>
    </source>
</evidence>
<feature type="binding site" evidence="11">
    <location>
        <position position="210"/>
    </location>
    <ligand>
        <name>FMN</name>
        <dbReference type="ChEBI" id="CHEBI:58210"/>
    </ligand>
</feature>
<feature type="binding site" evidence="11">
    <location>
        <position position="67"/>
    </location>
    <ligand>
        <name>substrate</name>
    </ligand>
</feature>
<evidence type="ECO:0000256" key="5">
    <source>
        <dbReference type="ARBA" id="ARBA00022630"/>
    </source>
</evidence>
<keyword evidence="11" id="KW-1003">Cell membrane</keyword>
<comment type="similarity">
    <text evidence="4 11">Belongs to the dihydroorotate dehydrogenase family. Type 2 subfamily.</text>
</comment>
<evidence type="ECO:0000256" key="4">
    <source>
        <dbReference type="ARBA" id="ARBA00005359"/>
    </source>
</evidence>
<dbReference type="Pfam" id="PF01180">
    <property type="entry name" value="DHO_dh"/>
    <property type="match status" value="1"/>
</dbReference>
<evidence type="ECO:0000259" key="12">
    <source>
        <dbReference type="Pfam" id="PF01180"/>
    </source>
</evidence>
<dbReference type="PANTHER" id="PTHR48109">
    <property type="entry name" value="DIHYDROOROTATE DEHYDROGENASE (QUINONE), MITOCHONDRIAL-RELATED"/>
    <property type="match status" value="1"/>
</dbReference>
<feature type="binding site" evidence="11">
    <location>
        <begin position="239"/>
        <end position="240"/>
    </location>
    <ligand>
        <name>substrate</name>
    </ligand>
</feature>
<dbReference type="PROSITE" id="PS00912">
    <property type="entry name" value="DHODEHASE_2"/>
    <property type="match status" value="1"/>
</dbReference>
<dbReference type="GO" id="GO:0006207">
    <property type="term" value="P:'de novo' pyrimidine nucleobase biosynthetic process"/>
    <property type="evidence" value="ECO:0007669"/>
    <property type="project" value="UniProtKB-UniRule"/>
</dbReference>
<keyword evidence="5 11" id="KW-0285">Flavoprotein</keyword>
<dbReference type="InterPro" id="IPR050074">
    <property type="entry name" value="DHO_dehydrogenase"/>
</dbReference>
<dbReference type="GO" id="GO:0044205">
    <property type="term" value="P:'de novo' UMP biosynthetic process"/>
    <property type="evidence" value="ECO:0007669"/>
    <property type="project" value="UniProtKB-UniRule"/>
</dbReference>
<feature type="domain" description="Dihydroorotate dehydrogenase catalytic" evidence="12">
    <location>
        <begin position="46"/>
        <end position="333"/>
    </location>
</feature>
<feature type="binding site" evidence="11">
    <location>
        <position position="176"/>
    </location>
    <ligand>
        <name>substrate</name>
    </ligand>
</feature>
<dbReference type="GO" id="GO:0005737">
    <property type="term" value="C:cytoplasm"/>
    <property type="evidence" value="ECO:0007669"/>
    <property type="project" value="InterPro"/>
</dbReference>
<dbReference type="GO" id="GO:0106430">
    <property type="term" value="F:dihydroorotate dehydrogenase (quinone) activity"/>
    <property type="evidence" value="ECO:0007669"/>
    <property type="project" value="UniProtKB-EC"/>
</dbReference>
<dbReference type="PROSITE" id="PS00911">
    <property type="entry name" value="DHODEHASE_1"/>
    <property type="match status" value="1"/>
</dbReference>
<feature type="binding site" evidence="11">
    <location>
        <position position="171"/>
    </location>
    <ligand>
        <name>substrate</name>
    </ligand>
</feature>